<comment type="caution">
    <text evidence="5">The sequence shown here is derived from an EMBL/GenBank/DDBJ whole genome shotgun (WGS) entry which is preliminary data.</text>
</comment>
<sequence length="252" mass="29351">MKYLKDSFKKFKKDALSKAFYDSLKYLIISVVFVFLLQYVPVIKEWLSIEFSLSIWLIMLLSLLLTTLSFVLSINIFNKKLNAIQLENQIDELTGLKNYKALESDLEQLENERKEKDEPISLILIDVDDFKKFNDENSYEIADKILSKLGQLLNKDSRITDETYRYFMRGDEFLIIAKETSVSNAQLASERKRKLIQDSTLIVDNNSYRLTVCCGVTEFNKSESRKEVLERLSQAIQNAKKRPNKNNTQTVV</sequence>
<dbReference type="RefSeq" id="WP_376885557.1">
    <property type="nucleotide sequence ID" value="NZ_JBHUHR010000023.1"/>
</dbReference>
<dbReference type="InterPro" id="IPR029787">
    <property type="entry name" value="Nucleotide_cyclase"/>
</dbReference>
<dbReference type="SUPFAM" id="SSF55073">
    <property type="entry name" value="Nucleotide cyclase"/>
    <property type="match status" value="1"/>
</dbReference>
<dbReference type="PANTHER" id="PTHR45138">
    <property type="entry name" value="REGULATORY COMPONENTS OF SENSORY TRANSDUCTION SYSTEM"/>
    <property type="match status" value="1"/>
</dbReference>
<evidence type="ECO:0000256" key="1">
    <source>
        <dbReference type="ARBA" id="ARBA00012528"/>
    </source>
</evidence>
<name>A0ABW4VQ78_9BACT</name>
<dbReference type="CDD" id="cd01949">
    <property type="entry name" value="GGDEF"/>
    <property type="match status" value="1"/>
</dbReference>
<keyword evidence="3" id="KW-0812">Transmembrane</keyword>
<evidence type="ECO:0000259" key="4">
    <source>
        <dbReference type="PROSITE" id="PS50887"/>
    </source>
</evidence>
<gene>
    <name evidence="5" type="ORF">ACFSKL_09120</name>
</gene>
<dbReference type="InterPro" id="IPR000160">
    <property type="entry name" value="GGDEF_dom"/>
</dbReference>
<keyword evidence="6" id="KW-1185">Reference proteome</keyword>
<evidence type="ECO:0000313" key="5">
    <source>
        <dbReference type="EMBL" id="MFD2034950.1"/>
    </source>
</evidence>
<keyword evidence="3" id="KW-1133">Transmembrane helix</keyword>
<proteinExistence type="predicted"/>
<reference evidence="6" key="1">
    <citation type="journal article" date="2019" name="Int. J. Syst. Evol. Microbiol.">
        <title>The Global Catalogue of Microorganisms (GCM) 10K type strain sequencing project: providing services to taxonomists for standard genome sequencing and annotation.</title>
        <authorList>
            <consortium name="The Broad Institute Genomics Platform"/>
            <consortium name="The Broad Institute Genome Sequencing Center for Infectious Disease"/>
            <person name="Wu L."/>
            <person name="Ma J."/>
        </authorList>
    </citation>
    <scope>NUCLEOTIDE SEQUENCE [LARGE SCALE GENOMIC DNA]</scope>
    <source>
        <strain evidence="6">CGMCC 1.15180</strain>
    </source>
</reference>
<keyword evidence="3" id="KW-0472">Membrane</keyword>
<dbReference type="PROSITE" id="PS50887">
    <property type="entry name" value="GGDEF"/>
    <property type="match status" value="1"/>
</dbReference>
<dbReference type="NCBIfam" id="TIGR00254">
    <property type="entry name" value="GGDEF"/>
    <property type="match status" value="1"/>
</dbReference>
<dbReference type="InterPro" id="IPR043128">
    <property type="entry name" value="Rev_trsase/Diguanyl_cyclase"/>
</dbReference>
<feature type="domain" description="GGDEF" evidence="4">
    <location>
        <begin position="118"/>
        <end position="252"/>
    </location>
</feature>
<dbReference type="EMBL" id="JBHUHR010000023">
    <property type="protein sequence ID" value="MFD2034950.1"/>
    <property type="molecule type" value="Genomic_DNA"/>
</dbReference>
<accession>A0ABW4VQ78</accession>
<dbReference type="Gene3D" id="3.30.70.270">
    <property type="match status" value="1"/>
</dbReference>
<dbReference type="Proteomes" id="UP001597361">
    <property type="component" value="Unassembled WGS sequence"/>
</dbReference>
<feature type="transmembrane region" description="Helical" evidence="3">
    <location>
        <begin position="53"/>
        <end position="77"/>
    </location>
</feature>
<evidence type="ECO:0000313" key="6">
    <source>
        <dbReference type="Proteomes" id="UP001597361"/>
    </source>
</evidence>
<dbReference type="SMART" id="SM00267">
    <property type="entry name" value="GGDEF"/>
    <property type="match status" value="1"/>
</dbReference>
<organism evidence="5 6">
    <name type="scientific">Belliella marina</name>
    <dbReference type="NCBI Taxonomy" id="1644146"/>
    <lineage>
        <taxon>Bacteria</taxon>
        <taxon>Pseudomonadati</taxon>
        <taxon>Bacteroidota</taxon>
        <taxon>Cytophagia</taxon>
        <taxon>Cytophagales</taxon>
        <taxon>Cyclobacteriaceae</taxon>
        <taxon>Belliella</taxon>
    </lineage>
</organism>
<comment type="catalytic activity">
    <reaction evidence="2">
        <text>2 GTP = 3',3'-c-di-GMP + 2 diphosphate</text>
        <dbReference type="Rhea" id="RHEA:24898"/>
        <dbReference type="ChEBI" id="CHEBI:33019"/>
        <dbReference type="ChEBI" id="CHEBI:37565"/>
        <dbReference type="ChEBI" id="CHEBI:58805"/>
        <dbReference type="EC" id="2.7.7.65"/>
    </reaction>
</comment>
<evidence type="ECO:0000256" key="2">
    <source>
        <dbReference type="ARBA" id="ARBA00034247"/>
    </source>
</evidence>
<feature type="transmembrane region" description="Helical" evidence="3">
    <location>
        <begin position="20"/>
        <end position="41"/>
    </location>
</feature>
<evidence type="ECO:0000256" key="3">
    <source>
        <dbReference type="SAM" id="Phobius"/>
    </source>
</evidence>
<dbReference type="InterPro" id="IPR050469">
    <property type="entry name" value="Diguanylate_Cyclase"/>
</dbReference>
<dbReference type="EC" id="2.7.7.65" evidence="1"/>
<dbReference type="Pfam" id="PF00990">
    <property type="entry name" value="GGDEF"/>
    <property type="match status" value="1"/>
</dbReference>
<dbReference type="PANTHER" id="PTHR45138:SF9">
    <property type="entry name" value="DIGUANYLATE CYCLASE DGCM-RELATED"/>
    <property type="match status" value="1"/>
</dbReference>
<protein>
    <recommendedName>
        <fullName evidence="1">diguanylate cyclase</fullName>
        <ecNumber evidence="1">2.7.7.65</ecNumber>
    </recommendedName>
</protein>